<evidence type="ECO:0000313" key="2">
    <source>
        <dbReference type="Proteomes" id="UP000569329"/>
    </source>
</evidence>
<comment type="caution">
    <text evidence="1">The sequence shown here is derived from an EMBL/GenBank/DDBJ whole genome shotgun (WGS) entry which is preliminary data.</text>
</comment>
<dbReference type="Proteomes" id="UP000569329">
    <property type="component" value="Unassembled WGS sequence"/>
</dbReference>
<dbReference type="AlphaFoldDB" id="A0A839E6R7"/>
<reference evidence="1 2" key="1">
    <citation type="submission" date="2020-07" db="EMBL/GenBank/DDBJ databases">
        <title>Sequencing the genomes of 1000 actinobacteria strains.</title>
        <authorList>
            <person name="Klenk H.-P."/>
        </authorList>
    </citation>
    <scope>NUCLEOTIDE SEQUENCE [LARGE SCALE GENOMIC DNA]</scope>
    <source>
        <strain evidence="1 2">DSM 45975</strain>
    </source>
</reference>
<dbReference type="EMBL" id="JACGWZ010000007">
    <property type="protein sequence ID" value="MBA8826991.1"/>
    <property type="molecule type" value="Genomic_DNA"/>
</dbReference>
<evidence type="ECO:0000313" key="1">
    <source>
        <dbReference type="EMBL" id="MBA8826991.1"/>
    </source>
</evidence>
<organism evidence="1 2">
    <name type="scientific">Halosaccharopolyspora lacisalsi</name>
    <dbReference type="NCBI Taxonomy" id="1000566"/>
    <lineage>
        <taxon>Bacteria</taxon>
        <taxon>Bacillati</taxon>
        <taxon>Actinomycetota</taxon>
        <taxon>Actinomycetes</taxon>
        <taxon>Pseudonocardiales</taxon>
        <taxon>Pseudonocardiaceae</taxon>
        <taxon>Halosaccharopolyspora</taxon>
    </lineage>
</organism>
<gene>
    <name evidence="1" type="ORF">FHX42_004375</name>
</gene>
<keyword evidence="2" id="KW-1185">Reference proteome</keyword>
<sequence>MSRTRTLDTPGSTRGAAPEFLVSPETLDAVSPSGDRGGMIIGSGPKGEPLGTSILRPQPTRMATVGGLYLARQIALRAMATGAWVIVATGRPAAWKVLEQAAGQTPDGNQVPLAQIRRLTPFDLPRSTEDAPLLVIHDGGAVPQELFPPRSPWQTTMYILPYLHPQAGNGTAVNTADLVLLQRLPLNQAQLAGRIWYLQPPQVQQLTTLQDDAVIALGNMVWTPIQLVTKQREQEILGPVRRGD</sequence>
<name>A0A839E6R7_9PSEU</name>
<accession>A0A839E6R7</accession>
<dbReference type="RefSeq" id="WP_182546195.1">
    <property type="nucleotide sequence ID" value="NZ_JACGWZ010000007.1"/>
</dbReference>
<protein>
    <submittedName>
        <fullName evidence="1">Uncharacterized protein</fullName>
    </submittedName>
</protein>
<proteinExistence type="predicted"/>